<gene>
    <name evidence="1" type="ORF">QSV35_05850</name>
</gene>
<protein>
    <recommendedName>
        <fullName evidence="3">Major capsid protein</fullName>
    </recommendedName>
</protein>
<dbReference type="Proteomes" id="UP001235064">
    <property type="component" value="Unassembled WGS sequence"/>
</dbReference>
<evidence type="ECO:0000313" key="2">
    <source>
        <dbReference type="Proteomes" id="UP001235064"/>
    </source>
</evidence>
<dbReference type="Pfam" id="PF25209">
    <property type="entry name" value="Phage_capsid_4"/>
    <property type="match status" value="1"/>
</dbReference>
<proteinExistence type="predicted"/>
<accession>A0ABT7MWM7</accession>
<name>A0ABT7MWM7_9MICO</name>
<evidence type="ECO:0000313" key="1">
    <source>
        <dbReference type="EMBL" id="MDL9978845.1"/>
    </source>
</evidence>
<evidence type="ECO:0008006" key="3">
    <source>
        <dbReference type="Google" id="ProtNLM"/>
    </source>
</evidence>
<sequence length="499" mass="52574">MTDALFAVDVAARTVRGLLIPFGELSRPSISGAEPVMFSANTALDLPADPMVATLYDNEHDRFSPRGRGAAFERTEAGIVATFAIARTPEGDALLTRAADETQPRPKLSAEIRGLVRRGADAIRGTLTGASIVTEGAFAGAHLFAVADAITEETPAPTPPATTNDRQEANMTTPVLDALGQTPAAPTDNAPDTSLNALYAATAGGTQEERDRFNTNTGELFALSTMTQANGAAATPPAYLGELWRRRPYNRRFVPLLNQAPLLAHQVYGWQWVEGKEPNVGDYAGGAADVPSNVLDTVQIPAAAARIAGGHKLDRKFIDFNDQAVIASYYDHMTEDYARKSDAKALATILTAANFTVTAPGAVPAGIPKGLAAIVDGALDVIGTENTPGFALVDAPLWRDIILSTDKAGVLTYLMAAMGLEEGQLEGFKIRPATLGVAAEAGKVVMVGAKESATFYELPGVPIRVEGLDAHHGTIDPAVYGYWAAISNNAKALRKVLTV</sequence>
<dbReference type="EMBL" id="JASXSZ010000001">
    <property type="protein sequence ID" value="MDL9978845.1"/>
    <property type="molecule type" value="Genomic_DNA"/>
</dbReference>
<dbReference type="RefSeq" id="WP_286287609.1">
    <property type="nucleotide sequence ID" value="NZ_JASXSZ010000001.1"/>
</dbReference>
<organism evidence="1 2">
    <name type="scientific">Microbacterium candidum</name>
    <dbReference type="NCBI Taxonomy" id="3041922"/>
    <lineage>
        <taxon>Bacteria</taxon>
        <taxon>Bacillati</taxon>
        <taxon>Actinomycetota</taxon>
        <taxon>Actinomycetes</taxon>
        <taxon>Micrococcales</taxon>
        <taxon>Microbacteriaceae</taxon>
        <taxon>Microbacterium</taxon>
    </lineage>
</organism>
<comment type="caution">
    <text evidence="1">The sequence shown here is derived from an EMBL/GenBank/DDBJ whole genome shotgun (WGS) entry which is preliminary data.</text>
</comment>
<keyword evidence="2" id="KW-1185">Reference proteome</keyword>
<reference evidence="1 2" key="1">
    <citation type="submission" date="2023-06" db="EMBL/GenBank/DDBJ databases">
        <title>Microbacterium sp. nov., isolated from a waste landfill.</title>
        <authorList>
            <person name="Wen W."/>
        </authorList>
    </citation>
    <scope>NUCLEOTIDE SEQUENCE [LARGE SCALE GENOMIC DNA]</scope>
    <source>
        <strain evidence="1 2">ASV49</strain>
    </source>
</reference>